<gene>
    <name evidence="1" type="ORF">VB248_02175</name>
</gene>
<keyword evidence="2" id="KW-1185">Reference proteome</keyword>
<proteinExistence type="predicted"/>
<dbReference type="EMBL" id="JAYFUM010000002">
    <property type="protein sequence ID" value="MEA5137921.1"/>
    <property type="molecule type" value="Genomic_DNA"/>
</dbReference>
<evidence type="ECO:0000313" key="1">
    <source>
        <dbReference type="EMBL" id="MEA5137921.1"/>
    </source>
</evidence>
<dbReference type="Proteomes" id="UP001302949">
    <property type="component" value="Unassembled WGS sequence"/>
</dbReference>
<evidence type="ECO:0008006" key="3">
    <source>
        <dbReference type="Google" id="ProtNLM"/>
    </source>
</evidence>
<sequence>MQRKSLSYCLLIGFLGFIACKNTIRDCECVAPPETGMSYFYTSIKQFTTYEVQEIEYYITQEPTIKNYQIKELVATFFTDLDRQESLRIERYRRNNDKEIWQIEAVFTAKKRGNEALKTENNQTFVKFVFPLSENQTWNGNAYNALGKDDYTVKNLHQAFSIDNKVFPKTVTIVQQNDSTLVDLNKRMEVYAEGIGLIYAENKSITYCSKADCIGKNKIDFGKSIRMKIKDYGTE</sequence>
<dbReference type="PROSITE" id="PS51257">
    <property type="entry name" value="PROKAR_LIPOPROTEIN"/>
    <property type="match status" value="1"/>
</dbReference>
<evidence type="ECO:0000313" key="2">
    <source>
        <dbReference type="Proteomes" id="UP001302949"/>
    </source>
</evidence>
<accession>A0ABU5Q515</accession>
<protein>
    <recommendedName>
        <fullName evidence="3">Lipoprotein</fullName>
    </recommendedName>
</protein>
<comment type="caution">
    <text evidence="1">The sequence shown here is derived from an EMBL/GenBank/DDBJ whole genome shotgun (WGS) entry which is preliminary data.</text>
</comment>
<name>A0ABU5Q515_9BACT</name>
<reference evidence="1 2" key="1">
    <citation type="submission" date="2023-12" db="EMBL/GenBank/DDBJ databases">
        <title>Novel species of the genus Arcicella isolated from rivers.</title>
        <authorList>
            <person name="Lu H."/>
        </authorList>
    </citation>
    <scope>NUCLEOTIDE SEQUENCE [LARGE SCALE GENOMIC DNA]</scope>
    <source>
        <strain evidence="1 2">KCTC 23307</strain>
    </source>
</reference>
<dbReference type="RefSeq" id="WP_323295090.1">
    <property type="nucleotide sequence ID" value="NZ_JAYFUM010000002.1"/>
</dbReference>
<organism evidence="1 2">
    <name type="scientific">Arcicella rigui</name>
    <dbReference type="NCBI Taxonomy" id="797020"/>
    <lineage>
        <taxon>Bacteria</taxon>
        <taxon>Pseudomonadati</taxon>
        <taxon>Bacteroidota</taxon>
        <taxon>Cytophagia</taxon>
        <taxon>Cytophagales</taxon>
        <taxon>Flectobacillaceae</taxon>
        <taxon>Arcicella</taxon>
    </lineage>
</organism>